<gene>
    <name evidence="1" type="ORF">DERYTH_LOCUS2761</name>
</gene>
<evidence type="ECO:0000313" key="1">
    <source>
        <dbReference type="EMBL" id="CAG8498185.1"/>
    </source>
</evidence>
<comment type="caution">
    <text evidence="1">The sequence shown here is derived from an EMBL/GenBank/DDBJ whole genome shotgun (WGS) entry which is preliminary data.</text>
</comment>
<proteinExistence type="predicted"/>
<protein>
    <submittedName>
        <fullName evidence="1">14837_t:CDS:1</fullName>
    </submittedName>
</protein>
<evidence type="ECO:0000313" key="2">
    <source>
        <dbReference type="Proteomes" id="UP000789405"/>
    </source>
</evidence>
<dbReference type="EMBL" id="CAJVPY010000909">
    <property type="protein sequence ID" value="CAG8498185.1"/>
    <property type="molecule type" value="Genomic_DNA"/>
</dbReference>
<dbReference type="OrthoDB" id="2461788at2759"/>
<dbReference type="AlphaFoldDB" id="A0A9N9EZL0"/>
<dbReference type="Proteomes" id="UP000789405">
    <property type="component" value="Unassembled WGS sequence"/>
</dbReference>
<keyword evidence="2" id="KW-1185">Reference proteome</keyword>
<reference evidence="1" key="1">
    <citation type="submission" date="2021-06" db="EMBL/GenBank/DDBJ databases">
        <authorList>
            <person name="Kallberg Y."/>
            <person name="Tangrot J."/>
            <person name="Rosling A."/>
        </authorList>
    </citation>
    <scope>NUCLEOTIDE SEQUENCE</scope>
    <source>
        <strain evidence="1">MA453B</strain>
    </source>
</reference>
<accession>A0A9N9EZL0</accession>
<sequence>MQSQDEITILYNGNIENYRIKSLNEKYTNGRNFELKVYNFLRQKEYHVALSDSHPMISNFRFFWLTNKIALQIGNCRIAGDGSCDIIGDKNGIQIFVQAKFSITGKYPNLNKAYMEFANTMKARRPTNEIGIFVVSNNINIGKLKNITSAERKIIICHFEELEGYIEQIEEEHNIETLKLFNAISNANDCLNDPNSSREGLKNQLITLKSYLENISGINNNIMSRNTRNYINIKNLNKVLDISFNSNTEVVWN</sequence>
<organism evidence="1 2">
    <name type="scientific">Dentiscutata erythropus</name>
    <dbReference type="NCBI Taxonomy" id="1348616"/>
    <lineage>
        <taxon>Eukaryota</taxon>
        <taxon>Fungi</taxon>
        <taxon>Fungi incertae sedis</taxon>
        <taxon>Mucoromycota</taxon>
        <taxon>Glomeromycotina</taxon>
        <taxon>Glomeromycetes</taxon>
        <taxon>Diversisporales</taxon>
        <taxon>Gigasporaceae</taxon>
        <taxon>Dentiscutata</taxon>
    </lineage>
</organism>
<name>A0A9N9EZL0_9GLOM</name>